<dbReference type="InterPro" id="IPR008502">
    <property type="entry name" value="Prolamin-like"/>
</dbReference>
<dbReference type="Proteomes" id="UP001374584">
    <property type="component" value="Unassembled WGS sequence"/>
</dbReference>
<keyword evidence="5" id="KW-1185">Reference proteome</keyword>
<comment type="caution">
    <text evidence="4">The sequence shown here is derived from an EMBL/GenBank/DDBJ whole genome shotgun (WGS) entry which is preliminary data.</text>
</comment>
<reference evidence="4 5" key="1">
    <citation type="submission" date="2024-01" db="EMBL/GenBank/DDBJ databases">
        <title>The genomes of 5 underutilized Papilionoideae crops provide insights into root nodulation and disease resistanc.</title>
        <authorList>
            <person name="Jiang F."/>
        </authorList>
    </citation>
    <scope>NUCLEOTIDE SEQUENCE [LARGE SCALE GENOMIC DNA]</scope>
    <source>
        <strain evidence="4">JINMINGXINNONG_FW02</strain>
        <tissue evidence="4">Leaves</tissue>
    </source>
</reference>
<evidence type="ECO:0000256" key="2">
    <source>
        <dbReference type="SAM" id="SignalP"/>
    </source>
</evidence>
<feature type="chain" id="PRO_5042980119" description="Prolamin-like domain-containing protein" evidence="2">
    <location>
        <begin position="21"/>
        <end position="156"/>
    </location>
</feature>
<gene>
    <name evidence="4" type="ORF">VNO80_02865</name>
</gene>
<organism evidence="4 5">
    <name type="scientific">Phaseolus coccineus</name>
    <name type="common">Scarlet runner bean</name>
    <name type="synonym">Phaseolus multiflorus</name>
    <dbReference type="NCBI Taxonomy" id="3886"/>
    <lineage>
        <taxon>Eukaryota</taxon>
        <taxon>Viridiplantae</taxon>
        <taxon>Streptophyta</taxon>
        <taxon>Embryophyta</taxon>
        <taxon>Tracheophyta</taxon>
        <taxon>Spermatophyta</taxon>
        <taxon>Magnoliopsida</taxon>
        <taxon>eudicotyledons</taxon>
        <taxon>Gunneridae</taxon>
        <taxon>Pentapetalae</taxon>
        <taxon>rosids</taxon>
        <taxon>fabids</taxon>
        <taxon>Fabales</taxon>
        <taxon>Fabaceae</taxon>
        <taxon>Papilionoideae</taxon>
        <taxon>50 kb inversion clade</taxon>
        <taxon>NPAAA clade</taxon>
        <taxon>indigoferoid/millettioid clade</taxon>
        <taxon>Phaseoleae</taxon>
        <taxon>Phaseolus</taxon>
    </lineage>
</organism>
<dbReference type="AlphaFoldDB" id="A0AAN9NS60"/>
<evidence type="ECO:0000313" key="5">
    <source>
        <dbReference type="Proteomes" id="UP001374584"/>
    </source>
</evidence>
<dbReference type="PANTHER" id="PTHR31951">
    <property type="entry name" value="BIFUNCTIONAL INHIBITOR/LIPID-TRANSFER PROTEIN/SEED STORAGE 2S ALBUMIN SUPERFAMILY PROTEIN-RELATED"/>
    <property type="match status" value="1"/>
</dbReference>
<protein>
    <recommendedName>
        <fullName evidence="3">Prolamin-like domain-containing protein</fullName>
    </recommendedName>
</protein>
<dbReference type="PANTHER" id="PTHR31951:SF22">
    <property type="entry name" value="ECA1 GAMETOGENESIS RELATED FAMILY"/>
    <property type="match status" value="1"/>
</dbReference>
<accession>A0AAN9NS60</accession>
<feature type="signal peptide" evidence="2">
    <location>
        <begin position="1"/>
        <end position="20"/>
    </location>
</feature>
<proteinExistence type="predicted"/>
<evidence type="ECO:0000256" key="1">
    <source>
        <dbReference type="ARBA" id="ARBA00022729"/>
    </source>
</evidence>
<keyword evidence="1 2" id="KW-0732">Signal</keyword>
<evidence type="ECO:0000259" key="3">
    <source>
        <dbReference type="Pfam" id="PF05617"/>
    </source>
</evidence>
<evidence type="ECO:0000313" key="4">
    <source>
        <dbReference type="EMBL" id="KAK7377440.1"/>
    </source>
</evidence>
<sequence>MATFHNFCLVLLLTISFTSMLKTGVSDKTPEQSPSSSGETNNAPLSSYEEYLQQCASKLYPDCGGKIFSAIFFGNETVSSYCCVKLVNYVGKRCHDDMTKYILQSPSYGRNQIQILRRSESVWNDCIYEDYPTLEPAGAPFPEITEITGAESKLFI</sequence>
<feature type="domain" description="Prolamin-like" evidence="3">
    <location>
        <begin position="54"/>
        <end position="126"/>
    </location>
</feature>
<dbReference type="EMBL" id="JAYMYR010000002">
    <property type="protein sequence ID" value="KAK7377440.1"/>
    <property type="molecule type" value="Genomic_DNA"/>
</dbReference>
<dbReference type="Pfam" id="PF05617">
    <property type="entry name" value="Prolamin_like"/>
    <property type="match status" value="1"/>
</dbReference>
<name>A0AAN9NS60_PHACN</name>